<evidence type="ECO:0000259" key="16">
    <source>
        <dbReference type="Pfam" id="PF02875"/>
    </source>
</evidence>
<evidence type="ECO:0000256" key="13">
    <source>
        <dbReference type="ARBA" id="ARBA00047833"/>
    </source>
</evidence>
<evidence type="ECO:0000259" key="17">
    <source>
        <dbReference type="Pfam" id="PF08245"/>
    </source>
</evidence>
<evidence type="ECO:0000313" key="19">
    <source>
        <dbReference type="Proteomes" id="UP000249794"/>
    </source>
</evidence>
<evidence type="ECO:0000256" key="11">
    <source>
        <dbReference type="ARBA" id="ARBA00023306"/>
    </source>
</evidence>
<dbReference type="InterPro" id="IPR036565">
    <property type="entry name" value="Mur-like_cat_sf"/>
</dbReference>
<dbReference type="Gene3D" id="3.40.50.720">
    <property type="entry name" value="NAD(P)-binding Rossmann-like Domain"/>
    <property type="match status" value="1"/>
</dbReference>
<dbReference type="GO" id="GO:0008763">
    <property type="term" value="F:UDP-N-acetylmuramate-L-alanine ligase activity"/>
    <property type="evidence" value="ECO:0007669"/>
    <property type="project" value="UniProtKB-UniRule"/>
</dbReference>
<keyword evidence="11 14" id="KW-0131">Cell cycle</keyword>
<evidence type="ECO:0000256" key="6">
    <source>
        <dbReference type="ARBA" id="ARBA00022618"/>
    </source>
</evidence>
<dbReference type="AlphaFoldDB" id="A0A2W4WY04"/>
<evidence type="ECO:0000256" key="8">
    <source>
        <dbReference type="ARBA" id="ARBA00022840"/>
    </source>
</evidence>
<accession>A0A2W4WY04</accession>
<dbReference type="PANTHER" id="PTHR43445">
    <property type="entry name" value="UDP-N-ACETYLMURAMATE--L-ALANINE LIGASE-RELATED"/>
    <property type="match status" value="1"/>
</dbReference>
<evidence type="ECO:0000256" key="10">
    <source>
        <dbReference type="ARBA" id="ARBA00022984"/>
    </source>
</evidence>
<dbReference type="NCBIfam" id="TIGR01082">
    <property type="entry name" value="murC"/>
    <property type="match status" value="1"/>
</dbReference>
<reference evidence="18 19" key="2">
    <citation type="submission" date="2018-06" db="EMBL/GenBank/DDBJ databases">
        <title>Metagenomic assembly of (sub)arctic Cyanobacteria and their associated microbiome from non-axenic cultures.</title>
        <authorList>
            <person name="Baurain D."/>
        </authorList>
    </citation>
    <scope>NUCLEOTIDE SEQUENCE [LARGE SCALE GENOMIC DNA]</scope>
    <source>
        <strain evidence="18">ULC027bin1</strain>
    </source>
</reference>
<feature type="binding site" evidence="14">
    <location>
        <begin position="121"/>
        <end position="127"/>
    </location>
    <ligand>
        <name>ATP</name>
        <dbReference type="ChEBI" id="CHEBI:30616"/>
    </ligand>
</feature>
<evidence type="ECO:0000259" key="15">
    <source>
        <dbReference type="Pfam" id="PF01225"/>
    </source>
</evidence>
<dbReference type="GO" id="GO:0051301">
    <property type="term" value="P:cell division"/>
    <property type="evidence" value="ECO:0007669"/>
    <property type="project" value="UniProtKB-KW"/>
</dbReference>
<keyword evidence="5 14" id="KW-0436">Ligase</keyword>
<comment type="caution">
    <text evidence="18">The sequence shown here is derived from an EMBL/GenBank/DDBJ whole genome shotgun (WGS) entry which is preliminary data.</text>
</comment>
<comment type="subcellular location">
    <subcellularLocation>
        <location evidence="1 14">Cytoplasm</location>
    </subcellularLocation>
</comment>
<feature type="domain" description="Mur ligase N-terminal catalytic" evidence="15">
    <location>
        <begin position="12"/>
        <end position="114"/>
    </location>
</feature>
<comment type="catalytic activity">
    <reaction evidence="13 14">
        <text>UDP-N-acetyl-alpha-D-muramate + L-alanine + ATP = UDP-N-acetyl-alpha-D-muramoyl-L-alanine + ADP + phosphate + H(+)</text>
        <dbReference type="Rhea" id="RHEA:23372"/>
        <dbReference type="ChEBI" id="CHEBI:15378"/>
        <dbReference type="ChEBI" id="CHEBI:30616"/>
        <dbReference type="ChEBI" id="CHEBI:43474"/>
        <dbReference type="ChEBI" id="CHEBI:57972"/>
        <dbReference type="ChEBI" id="CHEBI:70757"/>
        <dbReference type="ChEBI" id="CHEBI:83898"/>
        <dbReference type="ChEBI" id="CHEBI:456216"/>
        <dbReference type="EC" id="6.3.2.8"/>
    </reaction>
</comment>
<keyword evidence="4 14" id="KW-0963">Cytoplasm</keyword>
<dbReference type="GO" id="GO:0005737">
    <property type="term" value="C:cytoplasm"/>
    <property type="evidence" value="ECO:0007669"/>
    <property type="project" value="UniProtKB-SubCell"/>
</dbReference>
<dbReference type="PANTHER" id="PTHR43445:SF3">
    <property type="entry name" value="UDP-N-ACETYLMURAMATE--L-ALANINE LIGASE"/>
    <property type="match status" value="1"/>
</dbReference>
<dbReference type="Gene3D" id="3.40.1190.10">
    <property type="entry name" value="Mur-like, catalytic domain"/>
    <property type="match status" value="1"/>
</dbReference>
<dbReference type="EC" id="6.3.2.8" evidence="3 14"/>
<evidence type="ECO:0000256" key="14">
    <source>
        <dbReference type="HAMAP-Rule" id="MF_00046"/>
    </source>
</evidence>
<comment type="function">
    <text evidence="14">Cell wall formation.</text>
</comment>
<dbReference type="GO" id="GO:0008360">
    <property type="term" value="P:regulation of cell shape"/>
    <property type="evidence" value="ECO:0007669"/>
    <property type="project" value="UniProtKB-KW"/>
</dbReference>
<dbReference type="InterPro" id="IPR004101">
    <property type="entry name" value="Mur_ligase_C"/>
</dbReference>
<dbReference type="HAMAP" id="MF_00046">
    <property type="entry name" value="MurC"/>
    <property type="match status" value="1"/>
</dbReference>
<evidence type="ECO:0000256" key="2">
    <source>
        <dbReference type="ARBA" id="ARBA00004752"/>
    </source>
</evidence>
<evidence type="ECO:0000256" key="1">
    <source>
        <dbReference type="ARBA" id="ARBA00004496"/>
    </source>
</evidence>
<dbReference type="GO" id="GO:0071555">
    <property type="term" value="P:cell wall organization"/>
    <property type="evidence" value="ECO:0007669"/>
    <property type="project" value="UniProtKB-KW"/>
</dbReference>
<dbReference type="InterPro" id="IPR050061">
    <property type="entry name" value="MurCDEF_pg_biosynth"/>
</dbReference>
<evidence type="ECO:0000256" key="12">
    <source>
        <dbReference type="ARBA" id="ARBA00023316"/>
    </source>
</evidence>
<dbReference type="Pfam" id="PF02875">
    <property type="entry name" value="Mur_ligase_C"/>
    <property type="match status" value="1"/>
</dbReference>
<dbReference type="EMBL" id="QBMP01000203">
    <property type="protein sequence ID" value="PZO49856.1"/>
    <property type="molecule type" value="Genomic_DNA"/>
</dbReference>
<protein>
    <recommendedName>
        <fullName evidence="3 14">UDP-N-acetylmuramate--L-alanine ligase</fullName>
        <ecNumber evidence="3 14">6.3.2.8</ecNumber>
    </recommendedName>
    <alternativeName>
        <fullName evidence="14">UDP-N-acetylmuramoyl-L-alanine synthetase</fullName>
    </alternativeName>
</protein>
<dbReference type="InterPro" id="IPR000713">
    <property type="entry name" value="Mur_ligase_N"/>
</dbReference>
<proteinExistence type="inferred from homology"/>
<gene>
    <name evidence="14" type="primary">murC</name>
    <name evidence="18" type="ORF">DCF15_16530</name>
</gene>
<dbReference type="Pfam" id="PF01225">
    <property type="entry name" value="Mur_ligase"/>
    <property type="match status" value="1"/>
</dbReference>
<dbReference type="UniPathway" id="UPA00219"/>
<evidence type="ECO:0000256" key="3">
    <source>
        <dbReference type="ARBA" id="ARBA00012211"/>
    </source>
</evidence>
<evidence type="ECO:0000256" key="4">
    <source>
        <dbReference type="ARBA" id="ARBA00022490"/>
    </source>
</evidence>
<dbReference type="Proteomes" id="UP000249794">
    <property type="component" value="Unassembled WGS sequence"/>
</dbReference>
<keyword evidence="8 14" id="KW-0067">ATP-binding</keyword>
<evidence type="ECO:0000256" key="9">
    <source>
        <dbReference type="ARBA" id="ARBA00022960"/>
    </source>
</evidence>
<keyword evidence="6 14" id="KW-0132">Cell division</keyword>
<dbReference type="SUPFAM" id="SSF51984">
    <property type="entry name" value="MurCD N-terminal domain"/>
    <property type="match status" value="1"/>
</dbReference>
<comment type="similarity">
    <text evidence="14">Belongs to the MurCDEF family.</text>
</comment>
<dbReference type="Pfam" id="PF08245">
    <property type="entry name" value="Mur_ligase_M"/>
    <property type="match status" value="1"/>
</dbReference>
<dbReference type="InterPro" id="IPR013221">
    <property type="entry name" value="Mur_ligase_cen"/>
</dbReference>
<reference evidence="19" key="1">
    <citation type="submission" date="2018-04" db="EMBL/GenBank/DDBJ databases">
        <authorList>
            <person name="Cornet L."/>
        </authorList>
    </citation>
    <scope>NUCLEOTIDE SEQUENCE [LARGE SCALE GENOMIC DNA]</scope>
</reference>
<evidence type="ECO:0000256" key="7">
    <source>
        <dbReference type="ARBA" id="ARBA00022741"/>
    </source>
</evidence>
<dbReference type="GO" id="GO:0009252">
    <property type="term" value="P:peptidoglycan biosynthetic process"/>
    <property type="evidence" value="ECO:0007669"/>
    <property type="project" value="UniProtKB-UniRule"/>
</dbReference>
<evidence type="ECO:0000313" key="18">
    <source>
        <dbReference type="EMBL" id="PZO49856.1"/>
    </source>
</evidence>
<sequence>MLNSVDFSGRPFHFIGIGGIGMSALAHVLASRDLPVSGSDLRLNPITERLAAQGVHIFNQQRAENLAFFKGQTTPQVVCSTAIGAQNAEYAQAVAIGCPMFHRSDILAALMNERKGIAIAGTHGKTTTSSLVGYLLLKAGIDPTIIIGGEVSTWSGNAYVGKSQYVVAEADESDGSLVKLAAHIGVITNVELDHPDHYSSLDQVVAIFDKFADQCETVIGSIDCPTVKSRLKPDISYSLEADSGADYIATHIRETAEMTTAEIWERGEKLGDLSVPLLGLHNLSNALAAVAVARQLGVSFETLAAHLPGFQGASRRFEHRGFYQEILFVDDYAHHPSEVKATLAAAQVQRSGAVPSGCDRHVIAVFQPHRYSRASTLLDEFAAAFDGADRILVTDIYSAGETNTANITGEKVAEAIAQHQPNTEYCASLEAVTRSLQTSLYPGDIVIFLTAGNLNQIIPEVMSAYQDAADLASLQPEMRPAAVLK</sequence>
<name>A0A2W4WY04_9CYAN</name>
<keyword evidence="7 14" id="KW-0547">Nucleotide-binding</keyword>
<comment type="pathway">
    <text evidence="2 14">Cell wall biogenesis; peptidoglycan biosynthesis.</text>
</comment>
<feature type="domain" description="Mur ligase central" evidence="17">
    <location>
        <begin position="119"/>
        <end position="293"/>
    </location>
</feature>
<dbReference type="InterPro" id="IPR005758">
    <property type="entry name" value="UDP-N-AcMur_Ala_ligase_MurC"/>
</dbReference>
<dbReference type="GO" id="GO:0005524">
    <property type="term" value="F:ATP binding"/>
    <property type="evidence" value="ECO:0007669"/>
    <property type="project" value="UniProtKB-UniRule"/>
</dbReference>
<dbReference type="SUPFAM" id="SSF53244">
    <property type="entry name" value="MurD-like peptide ligases, peptide-binding domain"/>
    <property type="match status" value="1"/>
</dbReference>
<feature type="domain" description="Mur ligase C-terminal" evidence="16">
    <location>
        <begin position="315"/>
        <end position="450"/>
    </location>
</feature>
<dbReference type="SUPFAM" id="SSF53623">
    <property type="entry name" value="MurD-like peptide ligases, catalytic domain"/>
    <property type="match status" value="1"/>
</dbReference>
<keyword evidence="10 14" id="KW-0573">Peptidoglycan synthesis</keyword>
<dbReference type="InterPro" id="IPR036615">
    <property type="entry name" value="Mur_ligase_C_dom_sf"/>
</dbReference>
<evidence type="ECO:0000256" key="5">
    <source>
        <dbReference type="ARBA" id="ARBA00022598"/>
    </source>
</evidence>
<dbReference type="Gene3D" id="3.90.190.20">
    <property type="entry name" value="Mur ligase, C-terminal domain"/>
    <property type="match status" value="1"/>
</dbReference>
<organism evidence="18 19">
    <name type="scientific">Phormidesmis priestleyi</name>
    <dbReference type="NCBI Taxonomy" id="268141"/>
    <lineage>
        <taxon>Bacteria</taxon>
        <taxon>Bacillati</taxon>
        <taxon>Cyanobacteriota</taxon>
        <taxon>Cyanophyceae</taxon>
        <taxon>Leptolyngbyales</taxon>
        <taxon>Leptolyngbyaceae</taxon>
        <taxon>Phormidesmis</taxon>
    </lineage>
</organism>
<keyword evidence="12 14" id="KW-0961">Cell wall biogenesis/degradation</keyword>
<keyword evidence="9 14" id="KW-0133">Cell shape</keyword>